<comment type="caution">
    <text evidence="1">The sequence shown here is derived from an EMBL/GenBank/DDBJ whole genome shotgun (WGS) entry which is preliminary data.</text>
</comment>
<reference evidence="2" key="1">
    <citation type="journal article" date="2022" name="Mol. Ecol. Resour.">
        <title>The genomes of chicory, endive, great burdock and yacon provide insights into Asteraceae palaeo-polyploidization history and plant inulin production.</title>
        <authorList>
            <person name="Fan W."/>
            <person name="Wang S."/>
            <person name="Wang H."/>
            <person name="Wang A."/>
            <person name="Jiang F."/>
            <person name="Liu H."/>
            <person name="Zhao H."/>
            <person name="Xu D."/>
            <person name="Zhang Y."/>
        </authorList>
    </citation>
    <scope>NUCLEOTIDE SEQUENCE [LARGE SCALE GENOMIC DNA]</scope>
    <source>
        <strain evidence="2">cv. Punajuju</strain>
    </source>
</reference>
<protein>
    <submittedName>
        <fullName evidence="1">Uncharacterized protein</fullName>
    </submittedName>
</protein>
<name>A0ACB8ZMY7_CICIN</name>
<organism evidence="1 2">
    <name type="scientific">Cichorium intybus</name>
    <name type="common">Chicory</name>
    <dbReference type="NCBI Taxonomy" id="13427"/>
    <lineage>
        <taxon>Eukaryota</taxon>
        <taxon>Viridiplantae</taxon>
        <taxon>Streptophyta</taxon>
        <taxon>Embryophyta</taxon>
        <taxon>Tracheophyta</taxon>
        <taxon>Spermatophyta</taxon>
        <taxon>Magnoliopsida</taxon>
        <taxon>eudicotyledons</taxon>
        <taxon>Gunneridae</taxon>
        <taxon>Pentapetalae</taxon>
        <taxon>asterids</taxon>
        <taxon>campanulids</taxon>
        <taxon>Asterales</taxon>
        <taxon>Asteraceae</taxon>
        <taxon>Cichorioideae</taxon>
        <taxon>Cichorieae</taxon>
        <taxon>Cichoriinae</taxon>
        <taxon>Cichorium</taxon>
    </lineage>
</organism>
<gene>
    <name evidence="1" type="ORF">L2E82_42719</name>
</gene>
<keyword evidence="2" id="KW-1185">Reference proteome</keyword>
<accession>A0ACB8ZMY7</accession>
<dbReference type="EMBL" id="CM042016">
    <property type="protein sequence ID" value="KAI3698851.1"/>
    <property type="molecule type" value="Genomic_DNA"/>
</dbReference>
<sequence>MKPADSSLFRSNQRGDRAPLGQDAEGKRKYVIRPYTPISDPNFKGGSGIIPMLQVSLVDILLKKRLYMLAATHPNLKVFYIVDKPSKYWVGGEGYNVIILMVGSGVMTVCAEKSTRFPIGLPLILTSFALSLLHMNLMGRPDRCVACGT</sequence>
<proteinExistence type="predicted"/>
<dbReference type="Proteomes" id="UP001055811">
    <property type="component" value="Linkage Group LG08"/>
</dbReference>
<evidence type="ECO:0000313" key="2">
    <source>
        <dbReference type="Proteomes" id="UP001055811"/>
    </source>
</evidence>
<evidence type="ECO:0000313" key="1">
    <source>
        <dbReference type="EMBL" id="KAI3698851.1"/>
    </source>
</evidence>
<reference evidence="1 2" key="2">
    <citation type="journal article" date="2022" name="Mol. Ecol. Resour.">
        <title>The genomes of chicory, endive, great burdock and yacon provide insights into Asteraceae paleo-polyploidization history and plant inulin production.</title>
        <authorList>
            <person name="Fan W."/>
            <person name="Wang S."/>
            <person name="Wang H."/>
            <person name="Wang A."/>
            <person name="Jiang F."/>
            <person name="Liu H."/>
            <person name="Zhao H."/>
            <person name="Xu D."/>
            <person name="Zhang Y."/>
        </authorList>
    </citation>
    <scope>NUCLEOTIDE SEQUENCE [LARGE SCALE GENOMIC DNA]</scope>
    <source>
        <strain evidence="2">cv. Punajuju</strain>
        <tissue evidence="1">Leaves</tissue>
    </source>
</reference>